<dbReference type="Proteomes" id="UP001216907">
    <property type="component" value="Unassembled WGS sequence"/>
</dbReference>
<keyword evidence="3" id="KW-1185">Reference proteome</keyword>
<proteinExistence type="predicted"/>
<evidence type="ECO:0000313" key="2">
    <source>
        <dbReference type="EMBL" id="MDG3003468.1"/>
    </source>
</evidence>
<dbReference type="RefSeq" id="WP_277859819.1">
    <property type="nucleotide sequence ID" value="NZ_JARRAG010000001.1"/>
</dbReference>
<evidence type="ECO:0000313" key="3">
    <source>
        <dbReference type="Proteomes" id="UP001216907"/>
    </source>
</evidence>
<feature type="compositionally biased region" description="Low complexity" evidence="1">
    <location>
        <begin position="74"/>
        <end position="86"/>
    </location>
</feature>
<comment type="caution">
    <text evidence="2">The sequence shown here is derived from an EMBL/GenBank/DDBJ whole genome shotgun (WGS) entry which is preliminary data.</text>
</comment>
<sequence>MFRLRDAVAAVALAMGGIGCATFCDECDDFPVPGRYAALPGSYTGPPLEAEPRYRGPGATADPLSPSATRESGTTPAPASSDDSAGSGSGPGATATPPPAPPAQPAAGPFTPPSATLPQLP</sequence>
<dbReference type="PROSITE" id="PS51257">
    <property type="entry name" value="PROKAR_LIPOPROTEIN"/>
    <property type="match status" value="1"/>
</dbReference>
<evidence type="ECO:0000256" key="1">
    <source>
        <dbReference type="SAM" id="MobiDB-lite"/>
    </source>
</evidence>
<feature type="region of interest" description="Disordered" evidence="1">
    <location>
        <begin position="35"/>
        <end position="121"/>
    </location>
</feature>
<accession>A0ABT6F7B9</accession>
<organism evidence="2 3">
    <name type="scientific">Paludisphaera mucosa</name>
    <dbReference type="NCBI Taxonomy" id="3030827"/>
    <lineage>
        <taxon>Bacteria</taxon>
        <taxon>Pseudomonadati</taxon>
        <taxon>Planctomycetota</taxon>
        <taxon>Planctomycetia</taxon>
        <taxon>Isosphaerales</taxon>
        <taxon>Isosphaeraceae</taxon>
        <taxon>Paludisphaera</taxon>
    </lineage>
</organism>
<reference evidence="2 3" key="1">
    <citation type="submission" date="2023-03" db="EMBL/GenBank/DDBJ databases">
        <title>Paludisphaera mucosa sp. nov. a novel planctomycete from northern fen.</title>
        <authorList>
            <person name="Ivanova A."/>
        </authorList>
    </citation>
    <scope>NUCLEOTIDE SEQUENCE [LARGE SCALE GENOMIC DNA]</scope>
    <source>
        <strain evidence="2 3">Pla2</strain>
    </source>
</reference>
<protein>
    <submittedName>
        <fullName evidence="2">Uncharacterized protein</fullName>
    </submittedName>
</protein>
<gene>
    <name evidence="2" type="ORF">PZE19_06800</name>
</gene>
<name>A0ABT6F7B9_9BACT</name>
<dbReference type="EMBL" id="JARRAG010000001">
    <property type="protein sequence ID" value="MDG3003468.1"/>
    <property type="molecule type" value="Genomic_DNA"/>
</dbReference>